<feature type="chain" id="PRO_5016662796" evidence="1">
    <location>
        <begin position="20"/>
        <end position="62"/>
    </location>
</feature>
<keyword evidence="3" id="KW-1185">Reference proteome</keyword>
<dbReference type="Proteomes" id="UP000252519">
    <property type="component" value="Unassembled WGS sequence"/>
</dbReference>
<proteinExistence type="predicted"/>
<feature type="signal peptide" evidence="1">
    <location>
        <begin position="1"/>
        <end position="19"/>
    </location>
</feature>
<gene>
    <name evidence="2" type="ORF">ANCCAN_26331</name>
</gene>
<evidence type="ECO:0000256" key="1">
    <source>
        <dbReference type="SAM" id="SignalP"/>
    </source>
</evidence>
<organism evidence="2 3">
    <name type="scientific">Ancylostoma caninum</name>
    <name type="common">Dog hookworm</name>
    <dbReference type="NCBI Taxonomy" id="29170"/>
    <lineage>
        <taxon>Eukaryota</taxon>
        <taxon>Metazoa</taxon>
        <taxon>Ecdysozoa</taxon>
        <taxon>Nematoda</taxon>
        <taxon>Chromadorea</taxon>
        <taxon>Rhabditida</taxon>
        <taxon>Rhabditina</taxon>
        <taxon>Rhabditomorpha</taxon>
        <taxon>Strongyloidea</taxon>
        <taxon>Ancylostomatidae</taxon>
        <taxon>Ancylostomatinae</taxon>
        <taxon>Ancylostoma</taxon>
    </lineage>
</organism>
<sequence length="62" mass="7183">MQAFRAVVLTRPILLTTLAFPSSNLPPRRPSQEQQLLLNSAQNMVDWCYYCVEETVQDFVPR</sequence>
<accession>A0A368F768</accession>
<comment type="caution">
    <text evidence="2">The sequence shown here is derived from an EMBL/GenBank/DDBJ whole genome shotgun (WGS) entry which is preliminary data.</text>
</comment>
<dbReference type="AlphaFoldDB" id="A0A368F768"/>
<name>A0A368F768_ANCCA</name>
<protein>
    <submittedName>
        <fullName evidence="2">Uncharacterized protein</fullName>
    </submittedName>
</protein>
<evidence type="ECO:0000313" key="3">
    <source>
        <dbReference type="Proteomes" id="UP000252519"/>
    </source>
</evidence>
<evidence type="ECO:0000313" key="2">
    <source>
        <dbReference type="EMBL" id="RCN27933.1"/>
    </source>
</evidence>
<dbReference type="EMBL" id="JOJR01003271">
    <property type="protein sequence ID" value="RCN27933.1"/>
    <property type="molecule type" value="Genomic_DNA"/>
</dbReference>
<reference evidence="2 3" key="1">
    <citation type="submission" date="2014-10" db="EMBL/GenBank/DDBJ databases">
        <title>Draft genome of the hookworm Ancylostoma caninum.</title>
        <authorList>
            <person name="Mitreva M."/>
        </authorList>
    </citation>
    <scope>NUCLEOTIDE SEQUENCE [LARGE SCALE GENOMIC DNA]</scope>
    <source>
        <strain evidence="2 3">Baltimore</strain>
    </source>
</reference>
<keyword evidence="1" id="KW-0732">Signal</keyword>